<dbReference type="Pfam" id="PF16403">
    <property type="entry name" value="Bact_surface_Ig-like"/>
    <property type="match status" value="8"/>
</dbReference>
<dbReference type="EMBL" id="JMCB01000008">
    <property type="protein sequence ID" value="KFE67004.1"/>
    <property type="molecule type" value="Genomic_DNA"/>
</dbReference>
<keyword evidence="5" id="KW-1185">Reference proteome</keyword>
<dbReference type="GO" id="GO:0001784">
    <property type="term" value="F:phosphotyrosine residue binding"/>
    <property type="evidence" value="ECO:0007669"/>
    <property type="project" value="TreeGrafter"/>
</dbReference>
<feature type="domain" description="Pesticidal crystal protein Cry22Aa Ig-like" evidence="2">
    <location>
        <begin position="545"/>
        <end position="615"/>
    </location>
</feature>
<evidence type="ECO:0008006" key="6">
    <source>
        <dbReference type="Google" id="ProtNLM"/>
    </source>
</evidence>
<name>A0A085WH41_9BACT</name>
<dbReference type="Gene3D" id="2.60.40.10">
    <property type="entry name" value="Immunoglobulins"/>
    <property type="match status" value="8"/>
</dbReference>
<feature type="domain" description="Pesticidal crystal protein Cry22Aa Ig-like" evidence="2">
    <location>
        <begin position="939"/>
        <end position="1009"/>
    </location>
</feature>
<evidence type="ECO:0000259" key="3">
    <source>
        <dbReference type="Pfam" id="PF20597"/>
    </source>
</evidence>
<feature type="domain" description="Pesticidal crystal protein Cry22Aa Ig-like" evidence="2">
    <location>
        <begin position="467"/>
        <end position="537"/>
    </location>
</feature>
<accession>A0A085WH41</accession>
<dbReference type="PROSITE" id="PS51257">
    <property type="entry name" value="PROKAR_LIPOPROTEIN"/>
    <property type="match status" value="1"/>
</dbReference>
<evidence type="ECO:0000313" key="4">
    <source>
        <dbReference type="EMBL" id="KFE67004.1"/>
    </source>
</evidence>
<evidence type="ECO:0000313" key="5">
    <source>
        <dbReference type="Proteomes" id="UP000028725"/>
    </source>
</evidence>
<feature type="domain" description="Pesticidal crystal protein Cry22Aa Ig-like" evidence="2">
    <location>
        <begin position="860"/>
        <end position="930"/>
    </location>
</feature>
<dbReference type="PATRIC" id="fig|394096.3.peg.4399"/>
<dbReference type="RefSeq" id="WP_169787084.1">
    <property type="nucleotide sequence ID" value="NZ_JMCB01000008.1"/>
</dbReference>
<reference evidence="4 5" key="1">
    <citation type="submission" date="2014-04" db="EMBL/GenBank/DDBJ databases">
        <title>Genome assembly of Hyalangium minutum DSM 14724.</title>
        <authorList>
            <person name="Sharma G."/>
            <person name="Subramanian S."/>
        </authorList>
    </citation>
    <scope>NUCLEOTIDE SEQUENCE [LARGE SCALE GENOMIC DNA]</scope>
    <source>
        <strain evidence="4 5">DSM 14724</strain>
    </source>
</reference>
<dbReference type="InterPro" id="IPR051846">
    <property type="entry name" value="SH2_domain_adapters"/>
</dbReference>
<evidence type="ECO:0000259" key="2">
    <source>
        <dbReference type="Pfam" id="PF16403"/>
    </source>
</evidence>
<dbReference type="STRING" id="394096.DB31_8357"/>
<dbReference type="InterPro" id="IPR026588">
    <property type="entry name" value="Choice_anch_A"/>
</dbReference>
<feature type="domain" description="Pesticidal crystal protein Cry22Aa Ig-like" evidence="2">
    <location>
        <begin position="779"/>
        <end position="850"/>
    </location>
</feature>
<dbReference type="Pfam" id="PF20597">
    <property type="entry name" value="pAdhesive_15"/>
    <property type="match status" value="1"/>
</dbReference>
<comment type="caution">
    <text evidence="4">The sequence shown here is derived from an EMBL/GenBank/DDBJ whole genome shotgun (WGS) entry which is preliminary data.</text>
</comment>
<protein>
    <recommendedName>
        <fullName evidence="6">HYR domain-containing protein</fullName>
    </recommendedName>
</protein>
<feature type="domain" description="Pesticidal crystal protein Cry22Aa Ig-like" evidence="2">
    <location>
        <begin position="1029"/>
        <end position="1088"/>
    </location>
</feature>
<feature type="domain" description="Pesticidal crystal protein Cry22Aa Ig-like" evidence="2">
    <location>
        <begin position="624"/>
        <end position="694"/>
    </location>
</feature>
<gene>
    <name evidence="4" type="ORF">DB31_8357</name>
</gene>
<dbReference type="InterPro" id="IPR013783">
    <property type="entry name" value="Ig-like_fold"/>
</dbReference>
<feature type="domain" description="Choice-of-anchor A" evidence="3">
    <location>
        <begin position="1101"/>
        <end position="1336"/>
    </location>
</feature>
<organism evidence="4 5">
    <name type="scientific">Hyalangium minutum</name>
    <dbReference type="NCBI Taxonomy" id="394096"/>
    <lineage>
        <taxon>Bacteria</taxon>
        <taxon>Pseudomonadati</taxon>
        <taxon>Myxococcota</taxon>
        <taxon>Myxococcia</taxon>
        <taxon>Myxococcales</taxon>
        <taxon>Cystobacterineae</taxon>
        <taxon>Archangiaceae</taxon>
        <taxon>Hyalangium</taxon>
    </lineage>
</organism>
<keyword evidence="1" id="KW-0727">SH2 domain</keyword>
<dbReference type="NCBIfam" id="TIGR04215">
    <property type="entry name" value="choice_anch_A"/>
    <property type="match status" value="1"/>
</dbReference>
<dbReference type="PANTHER" id="PTHR15127:SF32">
    <property type="entry name" value="HEAVYWEIGHT, ISOFORM A"/>
    <property type="match status" value="1"/>
</dbReference>
<proteinExistence type="predicted"/>
<sequence length="1347" mass="137354">MTSRVSWGAVLLSAAMTVTGCGEEPSELSAVPEAEATTVATHTAIQALASTDKVLILGSSVSGGAQSREAQAVAALSPSTQVDVVSAEQWRAMTAQQFMSYRAIIIGDAACQSGTAAFQAAVDTRNVWGPMIDGTVALASTNLSSNGTPHMLENAIAFALDSPQQRTGMYVSLGCAYQSAAPNTAVQLLEPLGVFKVSGLQACANAGHIFEMNTGIMTRNLSDSQLSSSGCVARSVFTQYPDRNFSFVAVARNTSGASLPGQQSYTDYMENPEQETSYNGTPYLLVRGASTLSAGCGLSDYSPAGEECDMGDGWNGQAAVQGQNPLDTCSYTCRNNWCGDGVVDANFGEECDNGNQNGRLLSSAGALGNCSSACKLIGPSSPPPSNPPVARCKDAVVSAGYTCGVYASVDNGSYDPDNDLVSCTQSPDSVYGLGTTAVTLTCRDAQSHVSTCNATVTVVDNTPPVVTLNGSASHTLECNRNLVYPDQGATGQDACSGALPTVRSGVVNMAQASTYSLTYTATDGSGNQGSATRSVTVADTLAPTLTLLGAASVTAECGTAFNDPGAAVSDQCVNSISATRSGALNLSAPGAYTLRYDARDPSNNAAAFKTRTVTVRDTLKPTVTVQGALNQAVECGSAYTDPGATVQDQCATSLAATATGSVNASQPGTYTLSYRAVDPSGNVGTATSSRTVTVSDTLAPALTLNGPASLQLECATPYTDLGATAQDLCAGSVAVTSTGSVNNRQLGPQTISYSANDGRGHTASATRTVTVADTRAPAITVQGSLNTTYECGSTYVDLGATASDACAGSVPVTATQTSNPNQPGSFTITYSAVDPSGNSATSTATRTVSVNDSAPPTLVLNGPATQSLECGSSYEDPGALAQDACFGDVTARITRSGSVNASAPGTYALTYNVTDPAGQAAPSVSRTVNVSDTLAPTLTVQGSLNAQVECGTAYNDAGATASDVCAGNLNSAIRTTSNVNTSAPGGYTVSYAVTDASGNSASGGRAVTVRDTQAPVITPRPGPSTLECNGTPYVELGATANDACRGDLSSAITTTSNLDQTRSGTYNVTYRVADASGNVGTAVRMLTVGPCSTNSCTNIRLGDYNLFLQENYTGGHDVVGKVAAGGNISMTDFSVGMGLPSSNLSNTLVAGGNLSLSRGSIGGDAWYGGTLTADQSVSQSRGVRRQGTPIDFAAKFSELRGLTGQLANMTATGTTRRESWGGISMTGNRSTVNVFDISASAFTGAVYWQINAPAGSLVVVNIRGSAARFTNFGIQFSGGIDQHGVLFNFVDTTSITASGFGFWGTVLAPYADVNFNNGSWDGGIYAKSFTGNAEGHINPLNDRDICP</sequence>
<dbReference type="PANTHER" id="PTHR15127">
    <property type="entry name" value="HEAVYWEIGHT, ISOFORM A"/>
    <property type="match status" value="1"/>
</dbReference>
<evidence type="ECO:0000256" key="1">
    <source>
        <dbReference type="ARBA" id="ARBA00022999"/>
    </source>
</evidence>
<dbReference type="Proteomes" id="UP000028725">
    <property type="component" value="Unassembled WGS sequence"/>
</dbReference>
<feature type="domain" description="Pesticidal crystal protein Cry22Aa Ig-like" evidence="2">
    <location>
        <begin position="702"/>
        <end position="771"/>
    </location>
</feature>
<dbReference type="InterPro" id="IPR032179">
    <property type="entry name" value="Cry22Aa_Ig-like"/>
</dbReference>